<proteinExistence type="predicted"/>
<protein>
    <submittedName>
        <fullName evidence="7">Hemagglutinin repeat-containing protein</fullName>
    </submittedName>
</protein>
<dbReference type="Proteomes" id="UP000628710">
    <property type="component" value="Unassembled WGS sequence"/>
</dbReference>
<keyword evidence="4" id="KW-0843">Virulence</keyword>
<evidence type="ECO:0000256" key="1">
    <source>
        <dbReference type="ARBA" id="ARBA00004219"/>
    </source>
</evidence>
<evidence type="ECO:0000313" key="8">
    <source>
        <dbReference type="Proteomes" id="UP000628710"/>
    </source>
</evidence>
<dbReference type="SUPFAM" id="SSF56954">
    <property type="entry name" value="Outer membrane efflux proteins (OEP)"/>
    <property type="match status" value="1"/>
</dbReference>
<keyword evidence="3" id="KW-1266">Target cell cytoplasm</keyword>
<name>A0A934JU98_9GAMM</name>
<feature type="compositionally biased region" description="Low complexity" evidence="5">
    <location>
        <begin position="251"/>
        <end position="262"/>
    </location>
</feature>
<organism evidence="7 8">
    <name type="scientific">Marinomonas transparens</name>
    <dbReference type="NCBI Taxonomy" id="2795388"/>
    <lineage>
        <taxon>Bacteria</taxon>
        <taxon>Pseudomonadati</taxon>
        <taxon>Pseudomonadota</taxon>
        <taxon>Gammaproteobacteria</taxon>
        <taxon>Oceanospirillales</taxon>
        <taxon>Oceanospirillaceae</taxon>
        <taxon>Marinomonas</taxon>
    </lineage>
</organism>
<dbReference type="RefSeq" id="WP_199470466.1">
    <property type="nucleotide sequence ID" value="NZ_JAEMNX010000059.1"/>
</dbReference>
<dbReference type="EMBL" id="JAEMNX010000059">
    <property type="protein sequence ID" value="MBJ7540074.1"/>
    <property type="molecule type" value="Genomic_DNA"/>
</dbReference>
<feature type="domain" description="VENN motif-containing" evidence="6">
    <location>
        <begin position="676"/>
        <end position="725"/>
    </location>
</feature>
<dbReference type="Pfam" id="PF13332">
    <property type="entry name" value="Fil_haemagg_2"/>
    <property type="match status" value="1"/>
</dbReference>
<accession>A0A934JU98</accession>
<reference evidence="7" key="1">
    <citation type="submission" date="2020-12" db="EMBL/GenBank/DDBJ databases">
        <title>Marinomonas arctica sp. nov., a psychrotolerant bacterium isolated from the Arctic.</title>
        <authorList>
            <person name="Zhang Y."/>
        </authorList>
    </citation>
    <scope>NUCLEOTIDE SEQUENCE</scope>
    <source>
        <strain evidence="7">C1424</strain>
    </source>
</reference>
<feature type="region of interest" description="Disordered" evidence="5">
    <location>
        <begin position="953"/>
        <end position="976"/>
    </location>
</feature>
<dbReference type="AlphaFoldDB" id="A0A934JU98"/>
<feature type="region of interest" description="Disordered" evidence="5">
    <location>
        <begin position="424"/>
        <end position="462"/>
    </location>
</feature>
<feature type="compositionally biased region" description="Polar residues" evidence="5">
    <location>
        <begin position="424"/>
        <end position="435"/>
    </location>
</feature>
<evidence type="ECO:0000259" key="6">
    <source>
        <dbReference type="Pfam" id="PF04829"/>
    </source>
</evidence>
<feature type="compositionally biased region" description="Polar residues" evidence="5">
    <location>
        <begin position="263"/>
        <end position="274"/>
    </location>
</feature>
<dbReference type="Gene3D" id="1.20.1600.10">
    <property type="entry name" value="Outer membrane efflux proteins (OEP)"/>
    <property type="match status" value="1"/>
</dbReference>
<gene>
    <name evidence="7" type="ORF">I8J31_20615</name>
</gene>
<evidence type="ECO:0000256" key="5">
    <source>
        <dbReference type="SAM" id="MobiDB-lite"/>
    </source>
</evidence>
<dbReference type="GO" id="GO:0003824">
    <property type="term" value="F:catalytic activity"/>
    <property type="evidence" value="ECO:0007669"/>
    <property type="project" value="UniProtKB-ARBA"/>
</dbReference>
<evidence type="ECO:0000313" key="7">
    <source>
        <dbReference type="EMBL" id="MBJ7540074.1"/>
    </source>
</evidence>
<evidence type="ECO:0000256" key="3">
    <source>
        <dbReference type="ARBA" id="ARBA00022913"/>
    </source>
</evidence>
<dbReference type="Pfam" id="PF04829">
    <property type="entry name" value="PT-VENN"/>
    <property type="match status" value="1"/>
</dbReference>
<dbReference type="GO" id="GO:0090729">
    <property type="term" value="F:toxin activity"/>
    <property type="evidence" value="ECO:0007669"/>
    <property type="project" value="UniProtKB-KW"/>
</dbReference>
<feature type="non-terminal residue" evidence="7">
    <location>
        <position position="1"/>
    </location>
</feature>
<sequence length="1026" mass="106289">TANTWAGSNISAGDLTIKADKNVAILASDISVQNDVDIQGENILVGGREAIIDTTQDSITKTKTVTAGVRNAYVDAYLAVKVLDDAKDAVKEAESAYNDAKQQVAEGKMPKGDLDFYEIKLNAMKKSEKSAEMAVVSAAATAAMSSATYGFTATAGATTQETTNSRSATQGSWNGSNIQVGNNASFNGDNNLTVEGSAIAALGTLEANAKNIDIKAGKNTYTETTSSRSKGASASVTASLGGGVSGSVGINTSKSNSNSDSTQYTNSSLSAGTLTSDSEHLTLEGGNLYGDKVAINTQTLDVISLQDTAKSESKSQGGGINFGMGQSAKDGVTTDSSSISVNYNQTETSSDYASVTQQSSIASGDQGYQINVTGNTNLVGGLITSTDAAEADGNNSFSTGTLTQSELENHAQYSASSAGIDMSLSTSQKTNNNTGEVGESEGGFGKSMGRGSDGDSRQSTTQSGINTANIAITDADAQQQLTGQTVEDAIADIKTATSTDSAQEDSNGLQNNFDQAEVEALVNSERVATQALDQTVTDIGVLILGELEELEEKKGQMDPKEYESQRKTLKTYGLLVSSIGAGLLAPTDSVAGSWAAAASPVVANQIGQYFKGLAADNDNGQLSGGQEAAHNLAHGILAAAVASAGGNDALTAGVAAAGSEAAAPALAEWLYGSSNPDDLKADEKQTLTAILGAASTAVGATTGNSADAVNAGLAGENAVENNYLSYNEKSTQIQLKRQLQHCIGVCTLEKIQEIKDKLAVIAYVDKKREFDYAQACAGSANEDCNNEMGKVGLAYRSYGEPAKKDGGFLKDKELAAEQNHTRNLMFNVSSNIDTEFLERALDNADVMAGAFSLGALKQGLNGLKALNKAGTAQDVDISLNNHSGGSTGSSGSMGAGYVDAETGHSNLNDILGIQQKRAFDEFGFFVDDLLKSGSTPLNNAGVTKAGHALDKHARNQRKGSSESVFPELKGNNQQRAQQAQNFLDDILNNPNSTVIKLGRGGIKVEHPNGMQALFNKDGSFSGFQER</sequence>
<evidence type="ECO:0000256" key="4">
    <source>
        <dbReference type="ARBA" id="ARBA00023026"/>
    </source>
</evidence>
<dbReference type="InterPro" id="IPR006914">
    <property type="entry name" value="VENN_dom"/>
</dbReference>
<feature type="region of interest" description="Disordered" evidence="5">
    <location>
        <begin position="251"/>
        <end position="274"/>
    </location>
</feature>
<evidence type="ECO:0000256" key="2">
    <source>
        <dbReference type="ARBA" id="ARBA00022656"/>
    </source>
</evidence>
<keyword evidence="8" id="KW-1185">Reference proteome</keyword>
<comment type="caution">
    <text evidence="7">The sequence shown here is derived from an EMBL/GenBank/DDBJ whole genome shotgun (WGS) entry which is preliminary data.</text>
</comment>
<feature type="region of interest" description="Disordered" evidence="5">
    <location>
        <begin position="310"/>
        <end position="337"/>
    </location>
</feature>
<dbReference type="InterPro" id="IPR025157">
    <property type="entry name" value="Hemagglutinin_rpt"/>
</dbReference>
<comment type="subcellular location">
    <subcellularLocation>
        <location evidence="1">Target cell</location>
        <location evidence="1">Target cell cytoplasm</location>
    </subcellularLocation>
</comment>
<keyword evidence="2" id="KW-0800">Toxin</keyword>